<feature type="region of interest" description="Disordered" evidence="1">
    <location>
        <begin position="95"/>
        <end position="121"/>
    </location>
</feature>
<evidence type="ECO:0000256" key="1">
    <source>
        <dbReference type="SAM" id="MobiDB-lite"/>
    </source>
</evidence>
<proteinExistence type="predicted"/>
<evidence type="ECO:0000313" key="3">
    <source>
        <dbReference type="EMBL" id="ONK58791.1"/>
    </source>
</evidence>
<dbReference type="Proteomes" id="UP000243459">
    <property type="component" value="Chromosome 9"/>
</dbReference>
<dbReference type="SMART" id="SM00666">
    <property type="entry name" value="PB1"/>
    <property type="match status" value="1"/>
</dbReference>
<feature type="compositionally biased region" description="Basic and acidic residues" evidence="1">
    <location>
        <begin position="97"/>
        <end position="107"/>
    </location>
</feature>
<feature type="compositionally biased region" description="Polar residues" evidence="1">
    <location>
        <begin position="274"/>
        <end position="296"/>
    </location>
</feature>
<evidence type="ECO:0000259" key="2">
    <source>
        <dbReference type="PROSITE" id="PS51745"/>
    </source>
</evidence>
<sequence length="397" mass="42901">MEHQVEQRDVVIKVKYGDTLRRIGAYVHGHTMDHNMSRLRAKIVGLFKFNHEAELLLTYIDEDGDTVTLDDDDELRDAVISQRLNPLRINVQFKSADSSEARSETSSRAKAPQSETPPTLDEHVKSIQDPLLGLISNLVSIVQKSVPSSPAYSSDPKSDKSSHAKAPQNGTHPIVDGEPKSIQDPFMDVIHNLVNNVQKSVPSSQAYIQKVDELMKSEPIRSVMANVAQDLKKTTSLSPVLDQIMEQVSNLALSKAGETSGPTDESSIGPGGASTHQMASSEQIQETTELPSNGASSVCAAPKQNTSCDMTQVAGDTITSVGPNGNIRRDTTSSLYPFDDLLASILTANKSSEHDQEVGDSILNGKSAAPTAQGFQPGNQTPVDLENLWNSARYCPA</sequence>
<dbReference type="AlphaFoldDB" id="A0A5P1E829"/>
<reference evidence="4" key="1">
    <citation type="journal article" date="2017" name="Nat. Commun.">
        <title>The asparagus genome sheds light on the origin and evolution of a young Y chromosome.</title>
        <authorList>
            <person name="Harkess A."/>
            <person name="Zhou J."/>
            <person name="Xu C."/>
            <person name="Bowers J.E."/>
            <person name="Van der Hulst R."/>
            <person name="Ayyampalayam S."/>
            <person name="Mercati F."/>
            <person name="Riccardi P."/>
            <person name="McKain M.R."/>
            <person name="Kakrana A."/>
            <person name="Tang H."/>
            <person name="Ray J."/>
            <person name="Groenendijk J."/>
            <person name="Arikit S."/>
            <person name="Mathioni S.M."/>
            <person name="Nakano M."/>
            <person name="Shan H."/>
            <person name="Telgmann-Rauber A."/>
            <person name="Kanno A."/>
            <person name="Yue Z."/>
            <person name="Chen H."/>
            <person name="Li W."/>
            <person name="Chen Y."/>
            <person name="Xu X."/>
            <person name="Zhang Y."/>
            <person name="Luo S."/>
            <person name="Chen H."/>
            <person name="Gao J."/>
            <person name="Mao Z."/>
            <person name="Pires J.C."/>
            <person name="Luo M."/>
            <person name="Kudrna D."/>
            <person name="Wing R.A."/>
            <person name="Meyers B.C."/>
            <person name="Yi K."/>
            <person name="Kong H."/>
            <person name="Lavrijsen P."/>
            <person name="Sunseri F."/>
            <person name="Falavigna A."/>
            <person name="Ye Y."/>
            <person name="Leebens-Mack J.H."/>
            <person name="Chen G."/>
        </authorList>
    </citation>
    <scope>NUCLEOTIDE SEQUENCE [LARGE SCALE GENOMIC DNA]</scope>
    <source>
        <strain evidence="4">cv. DH0086</strain>
    </source>
</reference>
<dbReference type="SUPFAM" id="SSF54277">
    <property type="entry name" value="CAD &amp; PB1 domains"/>
    <property type="match status" value="1"/>
</dbReference>
<accession>A0A5P1E829</accession>
<gene>
    <name evidence="3" type="ORF">A4U43_C09F16680</name>
</gene>
<feature type="domain" description="PB1" evidence="2">
    <location>
        <begin position="9"/>
        <end position="94"/>
    </location>
</feature>
<protein>
    <recommendedName>
        <fullName evidence="2">PB1 domain-containing protein</fullName>
    </recommendedName>
</protein>
<dbReference type="Pfam" id="PF00564">
    <property type="entry name" value="PB1"/>
    <property type="match status" value="1"/>
</dbReference>
<dbReference type="Gene3D" id="3.10.20.90">
    <property type="entry name" value="Phosphatidylinositol 3-kinase Catalytic Subunit, Chain A, domain 1"/>
    <property type="match status" value="1"/>
</dbReference>
<dbReference type="EMBL" id="CM007389">
    <property type="protein sequence ID" value="ONK58791.1"/>
    <property type="molecule type" value="Genomic_DNA"/>
</dbReference>
<organism evidence="3 4">
    <name type="scientific">Asparagus officinalis</name>
    <name type="common">Garden asparagus</name>
    <dbReference type="NCBI Taxonomy" id="4686"/>
    <lineage>
        <taxon>Eukaryota</taxon>
        <taxon>Viridiplantae</taxon>
        <taxon>Streptophyta</taxon>
        <taxon>Embryophyta</taxon>
        <taxon>Tracheophyta</taxon>
        <taxon>Spermatophyta</taxon>
        <taxon>Magnoliopsida</taxon>
        <taxon>Liliopsida</taxon>
        <taxon>Asparagales</taxon>
        <taxon>Asparagaceae</taxon>
        <taxon>Asparagoideae</taxon>
        <taxon>Asparagus</taxon>
    </lineage>
</organism>
<dbReference type="PROSITE" id="PS51745">
    <property type="entry name" value="PB1"/>
    <property type="match status" value="1"/>
</dbReference>
<name>A0A5P1E829_ASPOF</name>
<dbReference type="PANTHER" id="PTHR20930">
    <property type="entry name" value="OVARIAN CARCINOMA ANTIGEN CA125-RELATED"/>
    <property type="match status" value="1"/>
</dbReference>
<feature type="region of interest" description="Disordered" evidence="1">
    <location>
        <begin position="147"/>
        <end position="181"/>
    </location>
</feature>
<keyword evidence="4" id="KW-1185">Reference proteome</keyword>
<evidence type="ECO:0000313" key="4">
    <source>
        <dbReference type="Proteomes" id="UP000243459"/>
    </source>
</evidence>
<dbReference type="InterPro" id="IPR000270">
    <property type="entry name" value="PB1_dom"/>
</dbReference>
<dbReference type="Gramene" id="ONK58791">
    <property type="protein sequence ID" value="ONK58791"/>
    <property type="gene ID" value="A4U43_C09F16680"/>
</dbReference>
<dbReference type="PANTHER" id="PTHR20930:SF0">
    <property type="entry name" value="PROTEIN ILRUN"/>
    <property type="match status" value="1"/>
</dbReference>
<feature type="region of interest" description="Disordered" evidence="1">
    <location>
        <begin position="253"/>
        <end position="298"/>
    </location>
</feature>
<dbReference type="InterPro" id="IPR053793">
    <property type="entry name" value="PB1-like"/>
</dbReference>